<dbReference type="GO" id="GO:0031415">
    <property type="term" value="C:NatA complex"/>
    <property type="evidence" value="ECO:0007669"/>
    <property type="project" value="TreeGrafter"/>
</dbReference>
<dbReference type="EMBL" id="BT137446">
    <property type="protein sequence ID" value="AFK37241.1"/>
    <property type="molecule type" value="mRNA"/>
</dbReference>
<evidence type="ECO:0000313" key="2">
    <source>
        <dbReference type="EMBL" id="AFK37241.1"/>
    </source>
</evidence>
<dbReference type="AlphaFoldDB" id="I3SAE9"/>
<sequence length="282" mass="31773">MAHLLASNPTTSDKLICPNFTYGVRTEPRTRNACCSRVRRKSRGCGRKGLVLQCCSSSTSSSQLSYADQNVGLQIESDGGKLEQQVEYLVCEYGWMVRRLIENKDETRQAAQVQAEAFHIPVALFNDLFFQFFQAEVLAGLLYKLKNSPPNRYACLVAEPAKNDLDSPHLVGVTDVTVLRDQDVLQHLPAEAEEYLYISGIAVSKTFRRRKIATALLKACDMLSILWGFEFLALRAYEDDLGARKVYANAGYQVVSRDPPWTSNWIGRKPRVLMIKRTSLPK</sequence>
<organism evidence="2">
    <name type="scientific">Lotus japonicus</name>
    <name type="common">Lotus corniculatus var. japonicus</name>
    <dbReference type="NCBI Taxonomy" id="34305"/>
    <lineage>
        <taxon>Eukaryota</taxon>
        <taxon>Viridiplantae</taxon>
        <taxon>Streptophyta</taxon>
        <taxon>Embryophyta</taxon>
        <taxon>Tracheophyta</taxon>
        <taxon>Spermatophyta</taxon>
        <taxon>Magnoliopsida</taxon>
        <taxon>eudicotyledons</taxon>
        <taxon>Gunneridae</taxon>
        <taxon>Pentapetalae</taxon>
        <taxon>rosids</taxon>
        <taxon>fabids</taxon>
        <taxon>Fabales</taxon>
        <taxon>Fabaceae</taxon>
        <taxon>Papilionoideae</taxon>
        <taxon>50 kb inversion clade</taxon>
        <taxon>NPAAA clade</taxon>
        <taxon>Hologalegina</taxon>
        <taxon>robinioid clade</taxon>
        <taxon>Loteae</taxon>
        <taxon>Lotus</taxon>
    </lineage>
</organism>
<accession>I3SAE9</accession>
<reference evidence="2" key="1">
    <citation type="submission" date="2012-05" db="EMBL/GenBank/DDBJ databases">
        <authorList>
            <person name="Krishnakumar V."/>
            <person name="Cheung F."/>
            <person name="Xiao Y."/>
            <person name="Chan A."/>
            <person name="Moskal W.A."/>
            <person name="Town C.D."/>
        </authorList>
    </citation>
    <scope>NUCLEOTIDE SEQUENCE</scope>
</reference>
<dbReference type="InterPro" id="IPR016181">
    <property type="entry name" value="Acyl_CoA_acyltransferase"/>
</dbReference>
<dbReference type="InterPro" id="IPR051556">
    <property type="entry name" value="N-term/lysine_N-AcTrnsfr"/>
</dbReference>
<dbReference type="GeneID" id="130747998"/>
<dbReference type="InterPro" id="IPR000182">
    <property type="entry name" value="GNAT_dom"/>
</dbReference>
<protein>
    <recommendedName>
        <fullName evidence="1">N-acetyltransferase domain-containing protein</fullName>
    </recommendedName>
</protein>
<feature type="domain" description="N-acetyltransferase" evidence="1">
    <location>
        <begin position="105"/>
        <end position="279"/>
    </location>
</feature>
<dbReference type="PANTHER" id="PTHR42919">
    <property type="entry name" value="N-ALPHA-ACETYLTRANSFERASE"/>
    <property type="match status" value="1"/>
</dbReference>
<dbReference type="CDD" id="cd04301">
    <property type="entry name" value="NAT_SF"/>
    <property type="match status" value="1"/>
</dbReference>
<dbReference type="OrthoDB" id="1912023at2759"/>
<dbReference type="RefSeq" id="XP_057457058.1">
    <property type="nucleotide sequence ID" value="XM_057601075.1"/>
</dbReference>
<dbReference type="SUPFAM" id="SSF55729">
    <property type="entry name" value="Acyl-CoA N-acyltransferases (Nat)"/>
    <property type="match status" value="1"/>
</dbReference>
<dbReference type="Gene3D" id="3.40.630.30">
    <property type="match status" value="1"/>
</dbReference>
<dbReference type="PROSITE" id="PS51186">
    <property type="entry name" value="GNAT"/>
    <property type="match status" value="1"/>
</dbReference>
<proteinExistence type="evidence at transcript level"/>
<dbReference type="GO" id="GO:0007064">
    <property type="term" value="P:mitotic sister chromatid cohesion"/>
    <property type="evidence" value="ECO:0007669"/>
    <property type="project" value="TreeGrafter"/>
</dbReference>
<dbReference type="GO" id="GO:0008080">
    <property type="term" value="F:N-acetyltransferase activity"/>
    <property type="evidence" value="ECO:0007669"/>
    <property type="project" value="TreeGrafter"/>
</dbReference>
<dbReference type="Pfam" id="PF00583">
    <property type="entry name" value="Acetyltransf_1"/>
    <property type="match status" value="1"/>
</dbReference>
<evidence type="ECO:0000259" key="1">
    <source>
        <dbReference type="PROSITE" id="PS51186"/>
    </source>
</evidence>
<dbReference type="PANTHER" id="PTHR42919:SF20">
    <property type="entry name" value="GCN5-RELATED N-ACETYLTRANSFERASE 10, CHLOROPLASTIC"/>
    <property type="match status" value="1"/>
</dbReference>
<dbReference type="KEGG" id="lja:130747998"/>
<name>I3SAE9_LOTJA</name>
<dbReference type="FunFam" id="3.40.630.30:FF:000097">
    <property type="entry name" value="Histone acetyltransferase HPA2 and related acetyltransferases"/>
    <property type="match status" value="1"/>
</dbReference>